<keyword evidence="6" id="KW-0647">Proteasome</keyword>
<organism evidence="6 7">
    <name type="scientific">Roseibium album</name>
    <dbReference type="NCBI Taxonomy" id="311410"/>
    <lineage>
        <taxon>Bacteria</taxon>
        <taxon>Pseudomonadati</taxon>
        <taxon>Pseudomonadota</taxon>
        <taxon>Alphaproteobacteria</taxon>
        <taxon>Hyphomicrobiales</taxon>
        <taxon>Stappiaceae</taxon>
        <taxon>Roseibium</taxon>
    </lineage>
</organism>
<feature type="domain" description="AAA+ ATPase" evidence="5">
    <location>
        <begin position="451"/>
        <end position="580"/>
    </location>
</feature>
<gene>
    <name evidence="6" type="primary">mpa</name>
    <name evidence="6" type="ORF">LA5096_04798</name>
</gene>
<comment type="similarity">
    <text evidence="1 4">Belongs to the AAA ATPase family.</text>
</comment>
<dbReference type="Proteomes" id="UP000049983">
    <property type="component" value="Unassembled WGS sequence"/>
</dbReference>
<dbReference type="InterPro" id="IPR003593">
    <property type="entry name" value="AAA+_ATPase"/>
</dbReference>
<dbReference type="Gene3D" id="3.40.50.300">
    <property type="entry name" value="P-loop containing nucleotide triphosphate hydrolases"/>
    <property type="match status" value="2"/>
</dbReference>
<evidence type="ECO:0000256" key="3">
    <source>
        <dbReference type="ARBA" id="ARBA00022840"/>
    </source>
</evidence>
<dbReference type="Pfam" id="PF00004">
    <property type="entry name" value="AAA"/>
    <property type="match status" value="2"/>
</dbReference>
<evidence type="ECO:0000256" key="1">
    <source>
        <dbReference type="ARBA" id="ARBA00006914"/>
    </source>
</evidence>
<evidence type="ECO:0000256" key="4">
    <source>
        <dbReference type="RuleBase" id="RU003651"/>
    </source>
</evidence>
<dbReference type="PROSITE" id="PS00674">
    <property type="entry name" value="AAA"/>
    <property type="match status" value="1"/>
</dbReference>
<dbReference type="EMBL" id="CXWC01000013">
    <property type="protein sequence ID" value="CTQ76576.1"/>
    <property type="molecule type" value="Genomic_DNA"/>
</dbReference>
<evidence type="ECO:0000313" key="6">
    <source>
        <dbReference type="EMBL" id="CTQ76576.1"/>
    </source>
</evidence>
<dbReference type="InterPro" id="IPR003959">
    <property type="entry name" value="ATPase_AAA_core"/>
</dbReference>
<dbReference type="CDD" id="cd19481">
    <property type="entry name" value="RecA-like_protease"/>
    <property type="match status" value="1"/>
</dbReference>
<dbReference type="SMART" id="SM00382">
    <property type="entry name" value="AAA"/>
    <property type="match status" value="2"/>
</dbReference>
<keyword evidence="7" id="KW-1185">Reference proteome</keyword>
<name>A0A0M6ZC50_9HYPH</name>
<dbReference type="InterPro" id="IPR003960">
    <property type="entry name" value="ATPase_AAA_CS"/>
</dbReference>
<evidence type="ECO:0000313" key="7">
    <source>
        <dbReference type="Proteomes" id="UP000049983"/>
    </source>
</evidence>
<dbReference type="OrthoDB" id="5297432at2"/>
<evidence type="ECO:0000259" key="5">
    <source>
        <dbReference type="SMART" id="SM00382"/>
    </source>
</evidence>
<accession>A0A0M6ZC50</accession>
<sequence length="650" mass="71572">MVKAVLLHLSRGLSEDAPLAKALRDWVLDNLAWLDLGLRKRDATNWDALQQALQDWRLPEAPVPYVTEISDTLADLLGLDVENSTLLALLIGCDRLPKLQNLTEVVIGKGVDLPVLLAELCGVSAHEALRFVRRSPVFRLGLIGFQAYRSGVVSVDIKWALEKLLDRAPSHGEEFVDALIGPRHKTSLSMEDFAEVEDAPFLASLIAGAAREQAKGINILIYGPPGTGKTELARVLCREAGMRLHAVGEVDDDGEEPTRYDRVSALLLAQRVLKDGKEAAILFDEMEDFIGDAQRSSGDWMTRRDGSKVFVNRMLEDNPVPVIWTTNAVGNMDDAIIRRMSFVLKMDYPVRKARQRVAARICADEKVEFSREVADLVESAAESTTILRTAARASRLAGASGRVERPAEVLVKTLRGGEMPNRVPQEIDLGLYNTEPSLGAVMESIAECGHSDVSLLLSGPPGTGKTAFAHHFATRLDKPLLTKRASDLLSKWVGGTERNIAEAFADARQEQGVLFFDEADSLMFDRGTASANWEAGQVNELLSWLDNHDQPVLAATNFASKLDAATLRRFDFKLELKPLDKAGLSHAFRRFFGAEAPAEIACMRNLTPGDFSVVRKQMRFNKSPSVHDITRALMKEARMKPETGLSIGFV</sequence>
<protein>
    <submittedName>
        <fullName evidence="6">Mycobacterial proteasome ATPase</fullName>
    </submittedName>
</protein>
<dbReference type="GO" id="GO:0005524">
    <property type="term" value="F:ATP binding"/>
    <property type="evidence" value="ECO:0007669"/>
    <property type="project" value="UniProtKB-KW"/>
</dbReference>
<feature type="domain" description="AAA+ ATPase" evidence="5">
    <location>
        <begin position="215"/>
        <end position="350"/>
    </location>
</feature>
<keyword evidence="3 4" id="KW-0067">ATP-binding</keyword>
<dbReference type="InterPro" id="IPR050221">
    <property type="entry name" value="26S_Proteasome_ATPase"/>
</dbReference>
<dbReference type="SUPFAM" id="SSF52540">
    <property type="entry name" value="P-loop containing nucleoside triphosphate hydrolases"/>
    <property type="match status" value="2"/>
</dbReference>
<dbReference type="AlphaFoldDB" id="A0A0M6ZC50"/>
<dbReference type="GO" id="GO:0000502">
    <property type="term" value="C:proteasome complex"/>
    <property type="evidence" value="ECO:0007669"/>
    <property type="project" value="UniProtKB-KW"/>
</dbReference>
<evidence type="ECO:0000256" key="2">
    <source>
        <dbReference type="ARBA" id="ARBA00022741"/>
    </source>
</evidence>
<reference evidence="7" key="1">
    <citation type="submission" date="2015-07" db="EMBL/GenBank/DDBJ databases">
        <authorList>
            <person name="Rodrigo-Torres Lidia"/>
            <person name="Arahal R.David."/>
        </authorList>
    </citation>
    <scope>NUCLEOTIDE SEQUENCE [LARGE SCALE GENOMIC DNA]</scope>
    <source>
        <strain evidence="7">CECT 5096</strain>
    </source>
</reference>
<dbReference type="STRING" id="311410.LA5095_03516"/>
<keyword evidence="2 4" id="KW-0547">Nucleotide-binding</keyword>
<dbReference type="PANTHER" id="PTHR23073">
    <property type="entry name" value="26S PROTEASOME REGULATORY SUBUNIT"/>
    <property type="match status" value="1"/>
</dbReference>
<dbReference type="InterPro" id="IPR027417">
    <property type="entry name" value="P-loop_NTPase"/>
</dbReference>
<dbReference type="GO" id="GO:0016887">
    <property type="term" value="F:ATP hydrolysis activity"/>
    <property type="evidence" value="ECO:0007669"/>
    <property type="project" value="InterPro"/>
</dbReference>
<proteinExistence type="inferred from homology"/>